<dbReference type="FunFam" id="2.40.50.140:FF:000004">
    <property type="entry name" value="Elongation factor P"/>
    <property type="match status" value="1"/>
</dbReference>
<dbReference type="FunFam" id="2.30.30.30:FF:000003">
    <property type="entry name" value="Elongation factor P"/>
    <property type="match status" value="1"/>
</dbReference>
<dbReference type="HAMAP" id="MF_00141">
    <property type="entry name" value="EF_P"/>
    <property type="match status" value="1"/>
</dbReference>
<dbReference type="CDD" id="cd04470">
    <property type="entry name" value="S1_EF-P_repeat_1"/>
    <property type="match status" value="1"/>
</dbReference>
<dbReference type="GO" id="GO:0005829">
    <property type="term" value="C:cytosol"/>
    <property type="evidence" value="ECO:0007669"/>
    <property type="project" value="UniProtKB-ARBA"/>
</dbReference>
<keyword evidence="8 12" id="KW-0648">Protein biosynthesis</keyword>
<dbReference type="SMART" id="SM01185">
    <property type="entry name" value="EFP"/>
    <property type="match status" value="1"/>
</dbReference>
<dbReference type="Proteomes" id="UP000183046">
    <property type="component" value="Unassembled WGS sequence"/>
</dbReference>
<comment type="caution">
    <text evidence="16">The sequence shown here is derived from an EMBL/GenBank/DDBJ whole genome shotgun (WGS) entry which is preliminary data.</text>
</comment>
<dbReference type="InterPro" id="IPR001059">
    <property type="entry name" value="Transl_elong_P/YeiP_cen"/>
</dbReference>
<dbReference type="InterPro" id="IPR014722">
    <property type="entry name" value="Rib_uL2_dom2"/>
</dbReference>
<dbReference type="InterPro" id="IPR015365">
    <property type="entry name" value="Elong-fact-P_C"/>
</dbReference>
<dbReference type="PANTHER" id="PTHR30053:SF12">
    <property type="entry name" value="ELONGATION FACTOR P (EF-P) FAMILY PROTEIN"/>
    <property type="match status" value="1"/>
</dbReference>
<evidence type="ECO:0000256" key="2">
    <source>
        <dbReference type="ARBA" id="ARBA00004815"/>
    </source>
</evidence>
<dbReference type="STRING" id="237610.BJP27_03000"/>
<dbReference type="Pfam" id="PF09285">
    <property type="entry name" value="Elong-fact-P_C"/>
    <property type="match status" value="1"/>
</dbReference>
<dbReference type="PANTHER" id="PTHR30053">
    <property type="entry name" value="ELONGATION FACTOR P"/>
    <property type="match status" value="1"/>
</dbReference>
<dbReference type="FunFam" id="2.40.50.140:FF:000009">
    <property type="entry name" value="Elongation factor P"/>
    <property type="match status" value="1"/>
</dbReference>
<evidence type="ECO:0000256" key="13">
    <source>
        <dbReference type="NCBIfam" id="TIGR00038"/>
    </source>
</evidence>
<reference evidence="17" key="1">
    <citation type="submission" date="2016-10" db="EMBL/GenBank/DDBJ databases">
        <authorList>
            <person name="de Groot N.N."/>
        </authorList>
    </citation>
    <scope>NUCLEOTIDE SEQUENCE [LARGE SCALE GENOMIC DNA]</scope>
    <source>
        <strain evidence="17">DSM 15758</strain>
    </source>
</reference>
<dbReference type="Gene3D" id="2.30.30.30">
    <property type="match status" value="1"/>
</dbReference>
<dbReference type="GO" id="GO:0043043">
    <property type="term" value="P:peptide biosynthetic process"/>
    <property type="evidence" value="ECO:0007669"/>
    <property type="project" value="InterPro"/>
</dbReference>
<dbReference type="InterPro" id="IPR013185">
    <property type="entry name" value="Transl_elong_KOW-like"/>
</dbReference>
<dbReference type="SMART" id="SM00841">
    <property type="entry name" value="Elong-fact-P_C"/>
    <property type="match status" value="1"/>
</dbReference>
<evidence type="ECO:0000256" key="8">
    <source>
        <dbReference type="ARBA" id="ARBA00022917"/>
    </source>
</evidence>
<comment type="pathway">
    <text evidence="2 12">Protein biosynthesis; polypeptide chain elongation.</text>
</comment>
<dbReference type="GO" id="GO:0106361">
    <property type="term" value="F:protein-arginine rhamnosyltransferase activity"/>
    <property type="evidence" value="ECO:0007669"/>
    <property type="project" value="InterPro"/>
</dbReference>
<keyword evidence="7 12" id="KW-0251">Elongation factor</keyword>
<dbReference type="Pfam" id="PF10093">
    <property type="entry name" value="EarP"/>
    <property type="match status" value="1"/>
</dbReference>
<evidence type="ECO:0000259" key="15">
    <source>
        <dbReference type="SMART" id="SM01185"/>
    </source>
</evidence>
<comment type="similarity">
    <text evidence="3 12">Belongs to the elongation factor P family.</text>
</comment>
<organism evidence="16 17">
    <name type="scientific">Pseudomonas oryzihabitans</name>
    <dbReference type="NCBI Taxonomy" id="47885"/>
    <lineage>
        <taxon>Bacteria</taxon>
        <taxon>Pseudomonadati</taxon>
        <taxon>Pseudomonadota</taxon>
        <taxon>Gammaproteobacteria</taxon>
        <taxon>Pseudomonadales</taxon>
        <taxon>Pseudomonadaceae</taxon>
        <taxon>Pseudomonas</taxon>
    </lineage>
</organism>
<evidence type="ECO:0000256" key="7">
    <source>
        <dbReference type="ARBA" id="ARBA00022768"/>
    </source>
</evidence>
<protein>
    <recommendedName>
        <fullName evidence="12 13">Elongation factor P</fullName>
        <shortName evidence="12">EF-P</shortName>
    </recommendedName>
</protein>
<comment type="catalytic activity">
    <reaction evidence="11">
        <text>dTDP-beta-L-rhamnose + L-arginyl-[protein] = N(omega)-(alpha-L-rhamnosyl)-L-arginyl-[protein] + dTDP + H(+)</text>
        <dbReference type="Rhea" id="RHEA:66692"/>
        <dbReference type="Rhea" id="RHEA-COMP:10532"/>
        <dbReference type="Rhea" id="RHEA-COMP:17096"/>
        <dbReference type="ChEBI" id="CHEBI:15378"/>
        <dbReference type="ChEBI" id="CHEBI:29965"/>
        <dbReference type="ChEBI" id="CHEBI:57510"/>
        <dbReference type="ChEBI" id="CHEBI:58369"/>
        <dbReference type="ChEBI" id="CHEBI:167445"/>
    </reaction>
    <physiologicalReaction direction="left-to-right" evidence="11">
        <dbReference type="Rhea" id="RHEA:66693"/>
    </physiologicalReaction>
</comment>
<evidence type="ECO:0000256" key="5">
    <source>
        <dbReference type="ARBA" id="ARBA00022676"/>
    </source>
</evidence>
<accession>A0A1G5M3Q2</accession>
<dbReference type="CDD" id="cd05794">
    <property type="entry name" value="S1_EF-P_repeat_2"/>
    <property type="match status" value="1"/>
</dbReference>
<keyword evidence="4 12" id="KW-0963">Cytoplasm</keyword>
<dbReference type="InterPro" id="IPR016633">
    <property type="entry name" value="EarP"/>
</dbReference>
<dbReference type="InterPro" id="IPR012340">
    <property type="entry name" value="NA-bd_OB-fold"/>
</dbReference>
<evidence type="ECO:0000256" key="3">
    <source>
        <dbReference type="ARBA" id="ARBA00009479"/>
    </source>
</evidence>
<proteinExistence type="inferred from homology"/>
<dbReference type="Pfam" id="PF08207">
    <property type="entry name" value="EFP_N"/>
    <property type="match status" value="1"/>
</dbReference>
<dbReference type="InterPro" id="IPR008991">
    <property type="entry name" value="Translation_prot_SH3-like_sf"/>
</dbReference>
<dbReference type="InterPro" id="IPR011768">
    <property type="entry name" value="Transl_elongation_fac_P"/>
</dbReference>
<dbReference type="Pfam" id="PF01132">
    <property type="entry name" value="EFP"/>
    <property type="match status" value="1"/>
</dbReference>
<evidence type="ECO:0000256" key="6">
    <source>
        <dbReference type="ARBA" id="ARBA00022679"/>
    </source>
</evidence>
<comment type="subcellular location">
    <subcellularLocation>
        <location evidence="1 12">Cytoplasm</location>
    </subcellularLocation>
</comment>
<dbReference type="NCBIfam" id="NF001810">
    <property type="entry name" value="PRK00529.1"/>
    <property type="match status" value="1"/>
</dbReference>
<comment type="function">
    <text evidence="12">Involved in peptide bond synthesis. Stimulates efficient translation and peptide-bond synthesis on native or reconstituted 70S ribosomes in vitro. Probably functions indirectly by altering the affinity of the ribosome for aminoacyl-tRNA, thus increasing their reactivity as acceptors for peptidyl transferase.</text>
</comment>
<evidence type="ECO:0000256" key="12">
    <source>
        <dbReference type="HAMAP-Rule" id="MF_00141"/>
    </source>
</evidence>
<dbReference type="SUPFAM" id="SSF50104">
    <property type="entry name" value="Translation proteins SH3-like domain"/>
    <property type="match status" value="1"/>
</dbReference>
<evidence type="ECO:0000256" key="1">
    <source>
        <dbReference type="ARBA" id="ARBA00004496"/>
    </source>
</evidence>
<sequence>MAAWDIFCTVVDNYGDAGITWRLAHQLVAEHGQQVRLWIDDLYPLARIQPGVDGTAEQQWHRGVEVRLWRADWTPAEPGDVVVEAFACQLPEGFITAMAGRAERPLWLNLEYLSAEEWIEGCHALPSLQPTGLNKYFFFPGFTAKVGGLLRERDLLEQRDGFQQAAATRDDFLAGLGVHRQPGERLFSLFAYENPALIDWLDALSAANRPTCLLVPEGRVLANVAAWLGVDWLKAGDSHGRGALRVQVLPFVSQQQYDRLLWCCDFNAIRGEDSFVRAQWAAYPFVWHIYPQEEDAHFVKLEAFLARYVASCTPELGAAVSALWLAWNGRGDLAAAWSALDAQVENWRLLARDWSDRMASHSDLAASLVHFHTDWLSYGASKSRSSIHTDNRMKTAQEFRAGQVAMIDNAPWVIQKAEYNKSGRNAAVVKMKLKSLLSGSATETVFRADDKLEPVILDRKEVTYSYFADPLYVFVDADYNQYEVEKDDLGEAIAFIEDGMTDVCEAVFYNDRVISIELPTTIVRQIAYTEPAVRGDTSGKVMKTARLNNGYELKVSEFCDIGDHIEIDTRTNEYKSRAKV</sequence>
<evidence type="ECO:0000256" key="9">
    <source>
        <dbReference type="ARBA" id="ARBA00024303"/>
    </source>
</evidence>
<comment type="similarity">
    <text evidence="10">Belongs to the glycosyltransferase 104 family.</text>
</comment>
<comment type="caution">
    <text evidence="12">Lacks conserved residue(s) required for the propagation of feature annotation.</text>
</comment>
<name>A0A1G5M3Q2_9PSED</name>
<evidence type="ECO:0000256" key="4">
    <source>
        <dbReference type="ARBA" id="ARBA00022490"/>
    </source>
</evidence>
<gene>
    <name evidence="12" type="primary">efp</name>
    <name evidence="16" type="ORF">SAMN05216279_101130</name>
</gene>
<dbReference type="OrthoDB" id="209085at2"/>
<dbReference type="UniPathway" id="UPA00345"/>
<dbReference type="InterPro" id="IPR020599">
    <property type="entry name" value="Transl_elong_fac_P/YeiP"/>
</dbReference>
<evidence type="ECO:0000313" key="17">
    <source>
        <dbReference type="Proteomes" id="UP000183046"/>
    </source>
</evidence>
<dbReference type="NCBIfam" id="TIGR00038">
    <property type="entry name" value="efp"/>
    <property type="match status" value="1"/>
</dbReference>
<dbReference type="Gene3D" id="2.40.50.140">
    <property type="entry name" value="Nucleic acid-binding proteins"/>
    <property type="match status" value="2"/>
</dbReference>
<dbReference type="SUPFAM" id="SSF50249">
    <property type="entry name" value="Nucleic acid-binding proteins"/>
    <property type="match status" value="2"/>
</dbReference>
<evidence type="ECO:0000259" key="14">
    <source>
        <dbReference type="SMART" id="SM00841"/>
    </source>
</evidence>
<feature type="domain" description="Translation elongation factor P/YeiP central" evidence="15">
    <location>
        <begin position="459"/>
        <end position="514"/>
    </location>
</feature>
<evidence type="ECO:0000256" key="11">
    <source>
        <dbReference type="ARBA" id="ARBA00048472"/>
    </source>
</evidence>
<dbReference type="NCBIfam" id="TIGR03837">
    <property type="entry name" value="efp_Arg_rhamno"/>
    <property type="match status" value="1"/>
</dbReference>
<feature type="domain" description="Elongation factor P C-terminal" evidence="14">
    <location>
        <begin position="522"/>
        <end position="577"/>
    </location>
</feature>
<dbReference type="EMBL" id="FMWB01000001">
    <property type="protein sequence ID" value="SCZ19807.1"/>
    <property type="molecule type" value="Genomic_DNA"/>
</dbReference>
<dbReference type="AlphaFoldDB" id="A0A1G5M3Q2"/>
<dbReference type="GO" id="GO:0003746">
    <property type="term" value="F:translation elongation factor activity"/>
    <property type="evidence" value="ECO:0007669"/>
    <property type="project" value="UniProtKB-UniRule"/>
</dbReference>
<keyword evidence="5" id="KW-0328">Glycosyltransferase</keyword>
<dbReference type="eggNOG" id="COG0231">
    <property type="taxonomic scope" value="Bacteria"/>
</dbReference>
<comment type="function">
    <text evidence="9">Protein-arginine rhamnosyltransferase that catalyzes the transfer of a single rhamnose to elongation factor P (EF-P) on 'Lys-32', a modification required for EF-P-dependent rescue of polyproline stalled ribosomes.</text>
</comment>
<keyword evidence="6" id="KW-0808">Transferase</keyword>
<evidence type="ECO:0000256" key="10">
    <source>
        <dbReference type="ARBA" id="ARBA00024346"/>
    </source>
</evidence>
<evidence type="ECO:0000313" key="16">
    <source>
        <dbReference type="EMBL" id="SCZ19807.1"/>
    </source>
</evidence>